<comment type="similarity">
    <text evidence="1">Belongs to the mTERF family.</text>
</comment>
<comment type="caution">
    <text evidence="4">The sequence shown here is derived from an EMBL/GenBank/DDBJ whole genome shotgun (WGS) entry which is preliminary data.</text>
</comment>
<dbReference type="Proteomes" id="UP001457282">
    <property type="component" value="Unassembled WGS sequence"/>
</dbReference>
<evidence type="ECO:0000256" key="1">
    <source>
        <dbReference type="ARBA" id="ARBA00007692"/>
    </source>
</evidence>
<keyword evidence="3" id="KW-0809">Transit peptide</keyword>
<dbReference type="InterPro" id="IPR003690">
    <property type="entry name" value="MTERF"/>
</dbReference>
<evidence type="ECO:0000256" key="3">
    <source>
        <dbReference type="ARBA" id="ARBA00022946"/>
    </source>
</evidence>
<dbReference type="PANTHER" id="PTHR13068">
    <property type="entry name" value="CGI-12 PROTEIN-RELATED"/>
    <property type="match status" value="1"/>
</dbReference>
<protein>
    <submittedName>
        <fullName evidence="4">Uncharacterized protein</fullName>
    </submittedName>
</protein>
<dbReference type="SMART" id="SM00733">
    <property type="entry name" value="Mterf"/>
    <property type="match status" value="6"/>
</dbReference>
<evidence type="ECO:0000313" key="4">
    <source>
        <dbReference type="EMBL" id="KAK9923674.1"/>
    </source>
</evidence>
<dbReference type="AlphaFoldDB" id="A0AAW1WIF9"/>
<keyword evidence="2" id="KW-0805">Transcription regulation</keyword>
<dbReference type="Pfam" id="PF02536">
    <property type="entry name" value="mTERF"/>
    <property type="match status" value="1"/>
</dbReference>
<dbReference type="FunFam" id="1.25.70.10:FF:000001">
    <property type="entry name" value="Mitochondrial transcription termination factor-like"/>
    <property type="match status" value="1"/>
</dbReference>
<name>A0AAW1WIF9_RUBAR</name>
<evidence type="ECO:0000313" key="5">
    <source>
        <dbReference type="Proteomes" id="UP001457282"/>
    </source>
</evidence>
<proteinExistence type="inferred from homology"/>
<reference evidence="4 5" key="1">
    <citation type="journal article" date="2023" name="G3 (Bethesda)">
        <title>A chromosome-length genome assembly and annotation of blackberry (Rubus argutus, cv. 'Hillquist').</title>
        <authorList>
            <person name="Bruna T."/>
            <person name="Aryal R."/>
            <person name="Dudchenko O."/>
            <person name="Sargent D.J."/>
            <person name="Mead D."/>
            <person name="Buti M."/>
            <person name="Cavallini A."/>
            <person name="Hytonen T."/>
            <person name="Andres J."/>
            <person name="Pham M."/>
            <person name="Weisz D."/>
            <person name="Mascagni F."/>
            <person name="Usai G."/>
            <person name="Natali L."/>
            <person name="Bassil N."/>
            <person name="Fernandez G.E."/>
            <person name="Lomsadze A."/>
            <person name="Armour M."/>
            <person name="Olukolu B."/>
            <person name="Poorten T."/>
            <person name="Britton C."/>
            <person name="Davik J."/>
            <person name="Ashrafi H."/>
            <person name="Aiden E.L."/>
            <person name="Borodovsky M."/>
            <person name="Worthington M."/>
        </authorList>
    </citation>
    <scope>NUCLEOTIDE SEQUENCE [LARGE SCALE GENOMIC DNA]</scope>
    <source>
        <strain evidence="4">PI 553951</strain>
    </source>
</reference>
<keyword evidence="2" id="KW-0804">Transcription</keyword>
<gene>
    <name evidence="4" type="ORF">M0R45_032081</name>
</gene>
<dbReference type="PANTHER" id="PTHR13068:SF133">
    <property type="entry name" value="MITOCHONDRIAL TRANSCRIPTION TERMINATION FACTOR FAMILY PROTEIN"/>
    <property type="match status" value="1"/>
</dbReference>
<evidence type="ECO:0000256" key="2">
    <source>
        <dbReference type="ARBA" id="ARBA00022472"/>
    </source>
</evidence>
<dbReference type="GO" id="GO:0003676">
    <property type="term" value="F:nucleic acid binding"/>
    <property type="evidence" value="ECO:0007669"/>
    <property type="project" value="InterPro"/>
</dbReference>
<accession>A0AAW1WIF9</accession>
<dbReference type="Gene3D" id="1.25.70.10">
    <property type="entry name" value="Transcription termination factor 3, mitochondrial"/>
    <property type="match status" value="1"/>
</dbReference>
<dbReference type="EMBL" id="JBEDUW010000006">
    <property type="protein sequence ID" value="KAK9923674.1"/>
    <property type="molecule type" value="Genomic_DNA"/>
</dbReference>
<dbReference type="GO" id="GO:0006353">
    <property type="term" value="P:DNA-templated transcription termination"/>
    <property type="evidence" value="ECO:0007669"/>
    <property type="project" value="UniProtKB-KW"/>
</dbReference>
<keyword evidence="2" id="KW-0806">Transcription termination</keyword>
<dbReference type="InterPro" id="IPR038538">
    <property type="entry name" value="MTERF_sf"/>
</dbReference>
<organism evidence="4 5">
    <name type="scientific">Rubus argutus</name>
    <name type="common">Southern blackberry</name>
    <dbReference type="NCBI Taxonomy" id="59490"/>
    <lineage>
        <taxon>Eukaryota</taxon>
        <taxon>Viridiplantae</taxon>
        <taxon>Streptophyta</taxon>
        <taxon>Embryophyta</taxon>
        <taxon>Tracheophyta</taxon>
        <taxon>Spermatophyta</taxon>
        <taxon>Magnoliopsida</taxon>
        <taxon>eudicotyledons</taxon>
        <taxon>Gunneridae</taxon>
        <taxon>Pentapetalae</taxon>
        <taxon>rosids</taxon>
        <taxon>fabids</taxon>
        <taxon>Rosales</taxon>
        <taxon>Rosaceae</taxon>
        <taxon>Rosoideae</taxon>
        <taxon>Rosoideae incertae sedis</taxon>
        <taxon>Rubus</taxon>
    </lineage>
</organism>
<sequence>MFRVYCKRLQLLLVPSCVDYSVTHFHFLRKTPPVFISSYSSKSLLGLEREDDKPQEKGGSFTVSYLINSFGFSPEVALSLSNKRRVHFKSPEKPDSVIKLLKHHGFNDTQISEIVKKQPTLLLCNAEKTLSPKLEFFSSIGLSATALAQVLHWNPRILAHSLERSLRPCYDVIKTVGIPQEMVAVFFKHSNRVFGIKFLSNLAPNISVLRAIGVPESSISFLVIYHPLVMSPDTNKFKETVNKIIDLGILPSSFTFMKALQVSFLMDATKWTQKKEFYSKCGWTEDNFLLAFRKNPLFMSLSEEKCSSKFDFLVNKMGWQPADVAESPDVLTHSLENSIIPRCSVIRVLQFKGLIKKGELSLTNMLIKSKKGFLNRFVIKYQKQAPELLSIFQGKMALAELGLGFEDRGGVEQL</sequence>
<keyword evidence="5" id="KW-1185">Reference proteome</keyword>